<dbReference type="InterPro" id="IPR014776">
    <property type="entry name" value="4pyrrole_Mease_sub2"/>
</dbReference>
<dbReference type="InterPro" id="IPR014777">
    <property type="entry name" value="4pyrrole_Mease_sub1"/>
</dbReference>
<dbReference type="OrthoDB" id="9815856at2"/>
<dbReference type="Pfam" id="PF02602">
    <property type="entry name" value="HEM4"/>
    <property type="match status" value="1"/>
</dbReference>
<dbReference type="GO" id="GO:0019354">
    <property type="term" value="P:siroheme biosynthetic process"/>
    <property type="evidence" value="ECO:0007669"/>
    <property type="project" value="InterPro"/>
</dbReference>
<evidence type="ECO:0000256" key="5">
    <source>
        <dbReference type="ARBA" id="ARBA00023244"/>
    </source>
</evidence>
<dbReference type="AlphaFoldDB" id="E5BEF1"/>
<evidence type="ECO:0000256" key="2">
    <source>
        <dbReference type="ARBA" id="ARBA00022603"/>
    </source>
</evidence>
<gene>
    <name evidence="9" type="primary">cobA</name>
    <name evidence="9" type="ORF">FSBG_00924</name>
</gene>
<dbReference type="PROSITE" id="PS00840">
    <property type="entry name" value="SUMT_2"/>
    <property type="match status" value="1"/>
</dbReference>
<comment type="similarity">
    <text evidence="6">Belongs to the precorrin methyltransferase family.</text>
</comment>
<dbReference type="CDD" id="cd06578">
    <property type="entry name" value="HemD"/>
    <property type="match status" value="1"/>
</dbReference>
<dbReference type="NCBIfam" id="NF004790">
    <property type="entry name" value="PRK06136.1"/>
    <property type="match status" value="1"/>
</dbReference>
<keyword evidence="2 6" id="KW-0489">Methyltransferase</keyword>
<dbReference type="Pfam" id="PF00590">
    <property type="entry name" value="TP_methylase"/>
    <property type="match status" value="1"/>
</dbReference>
<dbReference type="FunFam" id="3.30.950.10:FF:000001">
    <property type="entry name" value="Siroheme synthase"/>
    <property type="match status" value="1"/>
</dbReference>
<dbReference type="FunFam" id="3.40.1010.10:FF:000001">
    <property type="entry name" value="Siroheme synthase"/>
    <property type="match status" value="1"/>
</dbReference>
<evidence type="ECO:0000256" key="6">
    <source>
        <dbReference type="RuleBase" id="RU003960"/>
    </source>
</evidence>
<dbReference type="Gene3D" id="3.30.950.10">
    <property type="entry name" value="Methyltransferase, Cobalt-precorrin-4 Transmethylase, Domain 2"/>
    <property type="match status" value="1"/>
</dbReference>
<evidence type="ECO:0000256" key="1">
    <source>
        <dbReference type="ARBA" id="ARBA00012162"/>
    </source>
</evidence>
<dbReference type="SUPFAM" id="SSF69618">
    <property type="entry name" value="HemD-like"/>
    <property type="match status" value="1"/>
</dbReference>
<feature type="domain" description="Tetrapyrrole methylase" evidence="7">
    <location>
        <begin position="4"/>
        <end position="214"/>
    </location>
</feature>
<dbReference type="PANTHER" id="PTHR45790:SF3">
    <property type="entry name" value="S-ADENOSYL-L-METHIONINE-DEPENDENT UROPORPHYRINOGEN III METHYLTRANSFERASE, CHLOROPLASTIC"/>
    <property type="match status" value="1"/>
</dbReference>
<dbReference type="InterPro" id="IPR003754">
    <property type="entry name" value="4pyrrol_synth_uPrphyn_synth"/>
</dbReference>
<dbReference type="GO" id="GO:0004852">
    <property type="term" value="F:uroporphyrinogen-III synthase activity"/>
    <property type="evidence" value="ECO:0007669"/>
    <property type="project" value="InterPro"/>
</dbReference>
<dbReference type="InterPro" id="IPR035996">
    <property type="entry name" value="4pyrrol_Methylase_sf"/>
</dbReference>
<keyword evidence="5" id="KW-0627">Porphyrin biosynthesis</keyword>
<proteinExistence type="inferred from homology"/>
<dbReference type="Proteomes" id="UP000002975">
    <property type="component" value="Unassembled WGS sequence"/>
</dbReference>
<dbReference type="CDD" id="cd11642">
    <property type="entry name" value="SUMT"/>
    <property type="match status" value="1"/>
</dbReference>
<dbReference type="InterPro" id="IPR036108">
    <property type="entry name" value="4pyrrol_syn_uPrphyn_synt_sf"/>
</dbReference>
<accession>E5BEF1</accession>
<dbReference type="RefSeq" id="WP_008801497.1">
    <property type="nucleotide sequence ID" value="NZ_GG657971.1"/>
</dbReference>
<dbReference type="GO" id="GO:0032259">
    <property type="term" value="P:methylation"/>
    <property type="evidence" value="ECO:0007669"/>
    <property type="project" value="UniProtKB-KW"/>
</dbReference>
<sequence>MKKKVYLVGAGPGDAGLFTLKGKQLLEEADCIIYDRLIPMEILNFAKKDAELIYLGKENTEGGLLQEKINHCLIEKALEGKMVVRLKGGDSFVFGRGGEEILALVEQGIDFEVVPGITSSISVPAYAGIPVTHRDVARSFHVFTGHTMKDGTWHNFEVLAKLEGTLVFLMGVKNLDKIVNGLIQYGRDSKTPIAIIEKGATEQQKVHVGTLKNIVTLAKERDVKAPAIIIIGEVVSLQEKLNWFEATKKKKILVTRDIKQAPDFSEKLQKHGFFPIEFPLLEIQKHTLSFLKDFFQKYSVILFNSPNGIRYFLEAIPDLRMIAHCKIGVVGRKTREVAESYKLIPDFMPKEYCVHELAKLSKEYSQEGDHILIFTSDISPCDCEKYSKEYNRKYEKFVLYSTSKKEYSKEEMEQKIKEVDIITLLSSSTVEALYENLEGDLSILEGKQIASIGPVTSKTLKKYGFTVDYEATIYDTNGLVEILKEANNVSKN</sequence>
<dbReference type="InterPro" id="IPR050161">
    <property type="entry name" value="Siro_Cobalamin_biosynth"/>
</dbReference>
<dbReference type="GO" id="GO:0004851">
    <property type="term" value="F:uroporphyrin-III C-methyltransferase activity"/>
    <property type="evidence" value="ECO:0007669"/>
    <property type="project" value="UniProtKB-EC"/>
</dbReference>
<evidence type="ECO:0000313" key="10">
    <source>
        <dbReference type="Proteomes" id="UP000002975"/>
    </source>
</evidence>
<keyword evidence="4" id="KW-0949">S-adenosyl-L-methionine</keyword>
<dbReference type="EMBL" id="GG657971">
    <property type="protein sequence ID" value="EFS21427.1"/>
    <property type="molecule type" value="Genomic_DNA"/>
</dbReference>
<reference evidence="9 10" key="1">
    <citation type="submission" date="2009-02" db="EMBL/GenBank/DDBJ databases">
        <title>The Genome Sequence of Fusobacterium sp. 3_1_5R.</title>
        <authorList>
            <consortium name="The Broad Institute Genome Sequencing Platform"/>
            <person name="Ward D."/>
            <person name="Young S.K."/>
            <person name="Kodira C.D."/>
            <person name="Zeng Q."/>
            <person name="Koehrsen M."/>
            <person name="Alvarado L."/>
            <person name="Berlin A."/>
            <person name="Borenstein D."/>
            <person name="Chen Z."/>
            <person name="Engels R."/>
            <person name="Freedman E."/>
            <person name="Gellesch M."/>
            <person name="Goldberg J."/>
            <person name="Griggs A."/>
            <person name="Gujja S."/>
            <person name="Heiman D."/>
            <person name="Hepburn T."/>
            <person name="Howarth C."/>
            <person name="Jen D."/>
            <person name="Larson L."/>
            <person name="Lewis B."/>
            <person name="Mehta T."/>
            <person name="Park D."/>
            <person name="Pearson M."/>
            <person name="Roberts A."/>
            <person name="Saif S."/>
            <person name="Shea T."/>
            <person name="Shenoy N."/>
            <person name="Sisk P."/>
            <person name="Stolte C."/>
            <person name="Sykes S."/>
            <person name="Walk T."/>
            <person name="White J."/>
            <person name="Yandava C."/>
            <person name="Allen-Vercoe E."/>
            <person name="Strauss J."/>
            <person name="Ambrose C."/>
            <person name="Lander E."/>
            <person name="Nusbaum C."/>
            <person name="Galagan J."/>
            <person name="Birren B."/>
        </authorList>
    </citation>
    <scope>NUCLEOTIDE SEQUENCE [LARGE SCALE GENOMIC DNA]</scope>
    <source>
        <strain evidence="9 10">3_1_5R</strain>
    </source>
</reference>
<keyword evidence="3 6" id="KW-0808">Transferase</keyword>
<dbReference type="PANTHER" id="PTHR45790">
    <property type="entry name" value="SIROHEME SYNTHASE-RELATED"/>
    <property type="match status" value="1"/>
</dbReference>
<dbReference type="Gene3D" id="3.40.50.10090">
    <property type="match status" value="2"/>
</dbReference>
<dbReference type="InterPro" id="IPR003043">
    <property type="entry name" value="Uropor_MeTrfase_CS"/>
</dbReference>
<evidence type="ECO:0000313" key="9">
    <source>
        <dbReference type="EMBL" id="EFS21427.1"/>
    </source>
</evidence>
<keyword evidence="10" id="KW-1185">Reference proteome</keyword>
<feature type="domain" description="Tetrapyrrole biosynthesis uroporphyrinogen III synthase" evidence="8">
    <location>
        <begin position="263"/>
        <end position="481"/>
    </location>
</feature>
<dbReference type="NCBIfam" id="TIGR01469">
    <property type="entry name" value="cobA_cysG_Cterm"/>
    <property type="match status" value="1"/>
</dbReference>
<dbReference type="HOGENOM" id="CLU_011276_6_0_0"/>
<organism evidence="9 10">
    <name type="scientific">Fusobacterium gonidiaformans 3-1-5R</name>
    <dbReference type="NCBI Taxonomy" id="469605"/>
    <lineage>
        <taxon>Bacteria</taxon>
        <taxon>Fusobacteriati</taxon>
        <taxon>Fusobacteriota</taxon>
        <taxon>Fusobacteriia</taxon>
        <taxon>Fusobacteriales</taxon>
        <taxon>Fusobacteriaceae</taxon>
        <taxon>Fusobacterium</taxon>
    </lineage>
</organism>
<evidence type="ECO:0000259" key="7">
    <source>
        <dbReference type="Pfam" id="PF00590"/>
    </source>
</evidence>
<dbReference type="Gene3D" id="3.40.1010.10">
    <property type="entry name" value="Cobalt-precorrin-4 Transmethylase, Domain 1"/>
    <property type="match status" value="1"/>
</dbReference>
<protein>
    <recommendedName>
        <fullName evidence="1">uroporphyrinogen-III C-methyltransferase</fullName>
        <ecNumber evidence="1">2.1.1.107</ecNumber>
    </recommendedName>
</protein>
<dbReference type="SUPFAM" id="SSF53790">
    <property type="entry name" value="Tetrapyrrole methylase"/>
    <property type="match status" value="1"/>
</dbReference>
<evidence type="ECO:0000256" key="4">
    <source>
        <dbReference type="ARBA" id="ARBA00022691"/>
    </source>
</evidence>
<dbReference type="EC" id="2.1.1.107" evidence="1"/>
<name>E5BEF1_9FUSO</name>
<dbReference type="InterPro" id="IPR000878">
    <property type="entry name" value="4pyrrol_Mease"/>
</dbReference>
<dbReference type="InterPro" id="IPR006366">
    <property type="entry name" value="CobA/CysG_C"/>
</dbReference>
<evidence type="ECO:0000259" key="8">
    <source>
        <dbReference type="Pfam" id="PF02602"/>
    </source>
</evidence>
<evidence type="ECO:0000256" key="3">
    <source>
        <dbReference type="ARBA" id="ARBA00022679"/>
    </source>
</evidence>